<dbReference type="Pfam" id="PF12802">
    <property type="entry name" value="MarR_2"/>
    <property type="match status" value="1"/>
</dbReference>
<dbReference type="SMART" id="SM00347">
    <property type="entry name" value="HTH_MARR"/>
    <property type="match status" value="1"/>
</dbReference>
<dbReference type="GO" id="GO:0008080">
    <property type="term" value="F:N-acetyltransferase activity"/>
    <property type="evidence" value="ECO:0007669"/>
    <property type="project" value="InterPro"/>
</dbReference>
<evidence type="ECO:0000313" key="3">
    <source>
        <dbReference type="EMBL" id="SDR08929.1"/>
    </source>
</evidence>
<evidence type="ECO:0000313" key="4">
    <source>
        <dbReference type="Proteomes" id="UP000217103"/>
    </source>
</evidence>
<dbReference type="GO" id="GO:0003700">
    <property type="term" value="F:DNA-binding transcription factor activity"/>
    <property type="evidence" value="ECO:0007669"/>
    <property type="project" value="InterPro"/>
</dbReference>
<sequence length="304" mass="33672">MEERVASVRAFDRFYTEVIGVPDATVHDTACSPSEARTILELAARERVAAADLRRLLGLDAGHVDRTLTKLEAEGLVTRERAAGAHHEVIGLTPAGREVFAALEARSAARVRALLAGLSEEEQERLVSAMGTIRRLLGDRTPGTPPYVIRPPRSGDFGWVVFRHGALYAREYGWGPGFEALVAEIVAGYVREYDPARYAGWIAEVDGERAGCVFCAPKDDQTAQLRMLLVEPWARGMGIGSRLVEECLRFATAAGYRRIMLWTRDVLTSARKIYQAAGFELVDAHKGEESGKEFMEQIWARDLR</sequence>
<dbReference type="GO" id="GO:0003677">
    <property type="term" value="F:DNA binding"/>
    <property type="evidence" value="ECO:0007669"/>
    <property type="project" value="UniProtKB-KW"/>
</dbReference>
<organism evidence="3 4">
    <name type="scientific">Thermostaphylospora chromogena</name>
    <dbReference type="NCBI Taxonomy" id="35622"/>
    <lineage>
        <taxon>Bacteria</taxon>
        <taxon>Bacillati</taxon>
        <taxon>Actinomycetota</taxon>
        <taxon>Actinomycetes</taxon>
        <taxon>Streptosporangiales</taxon>
        <taxon>Thermomonosporaceae</taxon>
        <taxon>Thermostaphylospora</taxon>
    </lineage>
</organism>
<dbReference type="OrthoDB" id="273614at2"/>
<dbReference type="EMBL" id="FNKK01000002">
    <property type="protein sequence ID" value="SDR08929.1"/>
    <property type="molecule type" value="Genomic_DNA"/>
</dbReference>
<name>A0A1H1G7A2_9ACTN</name>
<dbReference type="Pfam" id="PF00583">
    <property type="entry name" value="Acetyltransf_1"/>
    <property type="match status" value="1"/>
</dbReference>
<dbReference type="CDD" id="cd04301">
    <property type="entry name" value="NAT_SF"/>
    <property type="match status" value="1"/>
</dbReference>
<dbReference type="InterPro" id="IPR000835">
    <property type="entry name" value="HTH_MarR-typ"/>
</dbReference>
<proteinExistence type="predicted"/>
<dbReference type="RefSeq" id="WP_093259983.1">
    <property type="nucleotide sequence ID" value="NZ_FNKK01000002.1"/>
</dbReference>
<dbReference type="InterPro" id="IPR036390">
    <property type="entry name" value="WH_DNA-bd_sf"/>
</dbReference>
<dbReference type="SUPFAM" id="SSF55729">
    <property type="entry name" value="Acyl-CoA N-acyltransferases (Nat)"/>
    <property type="match status" value="1"/>
</dbReference>
<reference evidence="3 4" key="1">
    <citation type="submission" date="2016-10" db="EMBL/GenBank/DDBJ databases">
        <authorList>
            <person name="de Groot N.N."/>
        </authorList>
    </citation>
    <scope>NUCLEOTIDE SEQUENCE [LARGE SCALE GENOMIC DNA]</scope>
    <source>
        <strain evidence="3 4">DSM 43794</strain>
    </source>
</reference>
<gene>
    <name evidence="3" type="ORF">SAMN04489764_3406</name>
</gene>
<evidence type="ECO:0000259" key="2">
    <source>
        <dbReference type="PROSITE" id="PS51186"/>
    </source>
</evidence>
<dbReference type="Gene3D" id="1.10.10.10">
    <property type="entry name" value="Winged helix-like DNA-binding domain superfamily/Winged helix DNA-binding domain"/>
    <property type="match status" value="1"/>
</dbReference>
<dbReference type="PANTHER" id="PTHR13947">
    <property type="entry name" value="GNAT FAMILY N-ACETYLTRANSFERASE"/>
    <property type="match status" value="1"/>
</dbReference>
<dbReference type="PANTHER" id="PTHR13947:SF37">
    <property type="entry name" value="LD18367P"/>
    <property type="match status" value="1"/>
</dbReference>
<dbReference type="PROSITE" id="PS51186">
    <property type="entry name" value="GNAT"/>
    <property type="match status" value="1"/>
</dbReference>
<evidence type="ECO:0000256" key="1">
    <source>
        <dbReference type="ARBA" id="ARBA00022679"/>
    </source>
</evidence>
<dbReference type="SUPFAM" id="SSF46785">
    <property type="entry name" value="Winged helix' DNA-binding domain"/>
    <property type="match status" value="1"/>
</dbReference>
<dbReference type="Gene3D" id="3.40.630.30">
    <property type="match status" value="1"/>
</dbReference>
<dbReference type="InterPro" id="IPR000182">
    <property type="entry name" value="GNAT_dom"/>
</dbReference>
<feature type="domain" description="N-acetyltransferase" evidence="2">
    <location>
        <begin position="160"/>
        <end position="304"/>
    </location>
</feature>
<protein>
    <submittedName>
        <fullName evidence="3">DNA-binding transcriptional regulator, MarR family</fullName>
    </submittedName>
</protein>
<keyword evidence="3" id="KW-0238">DNA-binding</keyword>
<dbReference type="InterPro" id="IPR016181">
    <property type="entry name" value="Acyl_CoA_acyltransferase"/>
</dbReference>
<accession>A0A1H1G7A2</accession>
<dbReference type="Proteomes" id="UP000217103">
    <property type="component" value="Unassembled WGS sequence"/>
</dbReference>
<dbReference type="AlphaFoldDB" id="A0A1H1G7A2"/>
<dbReference type="STRING" id="35622.SAMN04489764_3406"/>
<keyword evidence="4" id="KW-1185">Reference proteome</keyword>
<keyword evidence="1" id="KW-0808">Transferase</keyword>
<dbReference type="InterPro" id="IPR050769">
    <property type="entry name" value="NAT_camello-type"/>
</dbReference>
<dbReference type="InterPro" id="IPR036388">
    <property type="entry name" value="WH-like_DNA-bd_sf"/>
</dbReference>